<sequence length="315" mass="32868">MNRVAVGVAALVAVVLFGAGYVVWTINRPTATASSGGASGTGLRFVDQSDGRNRVDELAPDGTRTAGSLRCQRVYAAAGTTVCLRLAGLGPSYEVAVLGGSGEVLKTVGLPGVPSRARVSASGKIVSWTVFVVGDSYAVPGGFSTRTGYLDLRTGTVVESLEHYTAYIDGTPTKRDNFNFWGMTFADDDQTFYATLGSGTQTWLVKGDITRGEVRTLRANAECPSLSPDGKRVAYKKRAGTLGAWQLFVLDLESGEETPLPGSNGLDDQAAWLDGSTLAYAKVPQGQAPAIYASAADGSGEPRLLVSSASSPSPR</sequence>
<dbReference type="SUPFAM" id="SSF69304">
    <property type="entry name" value="Tricorn protease N-terminal domain"/>
    <property type="match status" value="1"/>
</dbReference>
<dbReference type="InterPro" id="IPR011042">
    <property type="entry name" value="6-blade_b-propeller_TolB-like"/>
</dbReference>
<dbReference type="Gene3D" id="2.120.10.30">
    <property type="entry name" value="TolB, C-terminal domain"/>
    <property type="match status" value="1"/>
</dbReference>
<protein>
    <recommendedName>
        <fullName evidence="3">WD40-like Beta Propeller Repeat</fullName>
    </recommendedName>
</protein>
<dbReference type="OrthoDB" id="9808778at2"/>
<gene>
    <name evidence="1" type="ORF">FKR81_17950</name>
</gene>
<evidence type="ECO:0000313" key="1">
    <source>
        <dbReference type="EMBL" id="TWP50958.1"/>
    </source>
</evidence>
<dbReference type="AlphaFoldDB" id="A0A563ETU7"/>
<keyword evidence="2" id="KW-1185">Reference proteome</keyword>
<proteinExistence type="predicted"/>
<dbReference type="EMBL" id="VOBR01000010">
    <property type="protein sequence ID" value="TWP50958.1"/>
    <property type="molecule type" value="Genomic_DNA"/>
</dbReference>
<evidence type="ECO:0000313" key="2">
    <source>
        <dbReference type="Proteomes" id="UP000316639"/>
    </source>
</evidence>
<organism evidence="1 2">
    <name type="scientific">Lentzea tibetensis</name>
    <dbReference type="NCBI Taxonomy" id="2591470"/>
    <lineage>
        <taxon>Bacteria</taxon>
        <taxon>Bacillati</taxon>
        <taxon>Actinomycetota</taxon>
        <taxon>Actinomycetes</taxon>
        <taxon>Pseudonocardiales</taxon>
        <taxon>Pseudonocardiaceae</taxon>
        <taxon>Lentzea</taxon>
    </lineage>
</organism>
<dbReference type="Proteomes" id="UP000316639">
    <property type="component" value="Unassembled WGS sequence"/>
</dbReference>
<comment type="caution">
    <text evidence="1">The sequence shown here is derived from an EMBL/GenBank/DDBJ whole genome shotgun (WGS) entry which is preliminary data.</text>
</comment>
<dbReference type="Pfam" id="PF07676">
    <property type="entry name" value="PD40"/>
    <property type="match status" value="1"/>
</dbReference>
<dbReference type="InterPro" id="IPR011659">
    <property type="entry name" value="WD40"/>
</dbReference>
<dbReference type="RefSeq" id="WP_146353207.1">
    <property type="nucleotide sequence ID" value="NZ_VOBR01000010.1"/>
</dbReference>
<evidence type="ECO:0008006" key="3">
    <source>
        <dbReference type="Google" id="ProtNLM"/>
    </source>
</evidence>
<accession>A0A563ETU7</accession>
<name>A0A563ETU7_9PSEU</name>
<reference evidence="1 2" key="1">
    <citation type="submission" date="2019-07" db="EMBL/GenBank/DDBJ databases">
        <title>Lentzea xizangensis sp. nov., isolated from Qinghai-Tibetan Plateau Soils.</title>
        <authorList>
            <person name="Huang J."/>
        </authorList>
    </citation>
    <scope>NUCLEOTIDE SEQUENCE [LARGE SCALE GENOMIC DNA]</scope>
    <source>
        <strain evidence="1 2">FXJ1.1311</strain>
    </source>
</reference>